<dbReference type="PROSITE" id="PS51371">
    <property type="entry name" value="CBS"/>
    <property type="match status" value="2"/>
</dbReference>
<dbReference type="OrthoDB" id="6181416at2"/>
<evidence type="ECO:0000313" key="2">
    <source>
        <dbReference type="Proteomes" id="UP000322553"/>
    </source>
</evidence>
<organism evidence="1 2">
    <name type="scientific">Kushneria phosphatilytica</name>
    <dbReference type="NCBI Taxonomy" id="657387"/>
    <lineage>
        <taxon>Bacteria</taxon>
        <taxon>Pseudomonadati</taxon>
        <taxon>Pseudomonadota</taxon>
        <taxon>Gammaproteobacteria</taxon>
        <taxon>Oceanospirillales</taxon>
        <taxon>Halomonadaceae</taxon>
        <taxon>Kushneria</taxon>
    </lineage>
</organism>
<dbReference type="Proteomes" id="UP000322553">
    <property type="component" value="Chromosome"/>
</dbReference>
<proteinExistence type="predicted"/>
<evidence type="ECO:0000313" key="1">
    <source>
        <dbReference type="EMBL" id="QEL11032.1"/>
    </source>
</evidence>
<sequence>MNVQHTPYTNLPLHSLSGVNDISRPESRAASASLDMDSPAIALLTDFSEVRAHTIADSASASQAHDTMKNNGIHMLLVLDDNGRFSGIVSARILFGGRAITLAMQQYGVHREDVTVEMIRTPREELHAIEYDRLQRATLGDLVQTLRSSGDRHVLITDGDCETTDCRIRGVISASDVSHALGINLDHPPEAHSFSAIRSVVLGHDL</sequence>
<dbReference type="Gene3D" id="3.10.580.10">
    <property type="entry name" value="CBS-domain"/>
    <property type="match status" value="1"/>
</dbReference>
<dbReference type="STRING" id="657387.BH688_04000"/>
<protein>
    <submittedName>
        <fullName evidence="1">CBS domain-containing protein</fullName>
    </submittedName>
</protein>
<reference evidence="1 2" key="1">
    <citation type="submission" date="2019-08" db="EMBL/GenBank/DDBJ databases">
        <title>Complete genome sequence of Kushneria sp. YCWA18, a halophilic phosphate-solubilizing bacterium isolated from Daqiao saltern in China.</title>
        <authorList>
            <person name="Du G.-X."/>
            <person name="Qu L.-Y."/>
        </authorList>
    </citation>
    <scope>NUCLEOTIDE SEQUENCE [LARGE SCALE GENOMIC DNA]</scope>
    <source>
        <strain evidence="1 2">YCWA18</strain>
    </source>
</reference>
<dbReference type="Pfam" id="PF00571">
    <property type="entry name" value="CBS"/>
    <property type="match status" value="1"/>
</dbReference>
<dbReference type="InterPro" id="IPR046342">
    <property type="entry name" value="CBS_dom_sf"/>
</dbReference>
<accession>A0A1S1NRJ6</accession>
<dbReference type="EMBL" id="CP043420">
    <property type="protein sequence ID" value="QEL11032.1"/>
    <property type="molecule type" value="Genomic_DNA"/>
</dbReference>
<dbReference type="InterPro" id="IPR000644">
    <property type="entry name" value="CBS_dom"/>
</dbReference>
<keyword evidence="2" id="KW-1185">Reference proteome</keyword>
<gene>
    <name evidence="1" type="ORF">FY550_07760</name>
</gene>
<dbReference type="RefSeq" id="WP_070977396.1">
    <property type="nucleotide sequence ID" value="NZ_CP043420.1"/>
</dbReference>
<dbReference type="KEGG" id="kuy:FY550_07760"/>
<dbReference type="SUPFAM" id="SSF54631">
    <property type="entry name" value="CBS-domain pair"/>
    <property type="match status" value="1"/>
</dbReference>
<name>A0A1S1NRJ6_9GAMM</name>
<dbReference type="AlphaFoldDB" id="A0A1S1NRJ6"/>